<keyword evidence="6" id="KW-0677">Repeat</keyword>
<feature type="signal peptide" evidence="11">
    <location>
        <begin position="1"/>
        <end position="21"/>
    </location>
</feature>
<dbReference type="AlphaFoldDB" id="A0AA86VH98"/>
<dbReference type="InterPro" id="IPR032675">
    <property type="entry name" value="LRR_dom_sf"/>
</dbReference>
<dbReference type="EMBL" id="OY731401">
    <property type="protein sequence ID" value="CAJ1953094.1"/>
    <property type="molecule type" value="Genomic_DNA"/>
</dbReference>
<evidence type="ECO:0000313" key="14">
    <source>
        <dbReference type="EMBL" id="CAJ1953094.1"/>
    </source>
</evidence>
<dbReference type="Pfam" id="PF08263">
    <property type="entry name" value="LRRNT_2"/>
    <property type="match status" value="1"/>
</dbReference>
<keyword evidence="10" id="KW-0325">Glycoprotein</keyword>
<feature type="domain" description="Leucine-rich repeat-containing N-terminal plant-type" evidence="12">
    <location>
        <begin position="40"/>
        <end position="80"/>
    </location>
</feature>
<evidence type="ECO:0000256" key="6">
    <source>
        <dbReference type="ARBA" id="ARBA00022737"/>
    </source>
</evidence>
<dbReference type="Gramene" id="rna-AYBTSS11_LOCUS15644">
    <property type="protein sequence ID" value="CAJ1953094.1"/>
    <property type="gene ID" value="gene-AYBTSS11_LOCUS15644"/>
</dbReference>
<keyword evidence="7" id="KW-1133">Transmembrane helix</keyword>
<keyword evidence="8" id="KW-0472">Membrane</keyword>
<dbReference type="SUPFAM" id="SSF52058">
    <property type="entry name" value="L domain-like"/>
    <property type="match status" value="1"/>
</dbReference>
<sequence length="334" mass="37598">MSRSFLTLFHALLLLLLNASGFSVGFSGSRKSGETKCRERERQALLNIKQSLIDKYGMLSTWSDDHNNTNCCKWKGIQCNNQTGHVQVLDLHGNFGSHHLEGAINLTSLTHLQYIQYLDLSNNDFPWSHIPQLIGSFTNLRYLDLSFCLFGGNIPSKLGNLSKLQYLNLGGNNLWGPIPFQIGNLSHLQYLDLGDSYLIGEIPFEIGNLKRLKYLNLMSYSLSGTLLFQNGNLPLLHALRLRGNFDIKVKNAEWLSNLSSLTILEMTSLHNLSSSRQWLQSISKLIPDLKELKLVDCSLSDADIKSLFHSHSNFSTSLTVLALLEKCQIITEIE</sequence>
<comment type="subcellular location">
    <subcellularLocation>
        <location evidence="1">Membrane</location>
        <topology evidence="1">Single-pass type I membrane protein</topology>
    </subcellularLocation>
</comment>
<evidence type="ECO:0000256" key="1">
    <source>
        <dbReference type="ARBA" id="ARBA00004479"/>
    </source>
</evidence>
<dbReference type="Gene3D" id="3.80.10.10">
    <property type="entry name" value="Ribonuclease Inhibitor"/>
    <property type="match status" value="2"/>
</dbReference>
<proteinExistence type="inferred from homology"/>
<gene>
    <name evidence="14" type="ORF">AYBTSS11_LOCUS15644</name>
</gene>
<dbReference type="GO" id="GO:0016020">
    <property type="term" value="C:membrane"/>
    <property type="evidence" value="ECO:0007669"/>
    <property type="project" value="UniProtKB-SubCell"/>
</dbReference>
<comment type="similarity">
    <text evidence="2">Belongs to the RLP family.</text>
</comment>
<dbReference type="InterPro" id="IPR055414">
    <property type="entry name" value="LRR_R13L4/SHOC2-like"/>
</dbReference>
<evidence type="ECO:0000259" key="12">
    <source>
        <dbReference type="Pfam" id="PF08263"/>
    </source>
</evidence>
<feature type="domain" description="Disease resistance R13L4/SHOC-2-like LRR" evidence="13">
    <location>
        <begin position="134"/>
        <end position="302"/>
    </location>
</feature>
<evidence type="ECO:0000313" key="15">
    <source>
        <dbReference type="Proteomes" id="UP001189624"/>
    </source>
</evidence>
<feature type="chain" id="PRO_5041656812" evidence="11">
    <location>
        <begin position="22"/>
        <end position="334"/>
    </location>
</feature>
<dbReference type="PANTHER" id="PTHR48063:SF101">
    <property type="entry name" value="LRR RECEPTOR-LIKE SERINE_THREONINE-PROTEIN KINASE FLS2"/>
    <property type="match status" value="1"/>
</dbReference>
<protein>
    <submittedName>
        <fullName evidence="14">Uncharacterized protein</fullName>
    </submittedName>
</protein>
<dbReference type="InterPro" id="IPR013210">
    <property type="entry name" value="LRR_N_plant-typ"/>
</dbReference>
<evidence type="ECO:0000256" key="10">
    <source>
        <dbReference type="ARBA" id="ARBA00023180"/>
    </source>
</evidence>
<evidence type="ECO:0000256" key="5">
    <source>
        <dbReference type="ARBA" id="ARBA00022729"/>
    </source>
</evidence>
<accession>A0AA86VH98</accession>
<evidence type="ECO:0000256" key="3">
    <source>
        <dbReference type="ARBA" id="ARBA00022614"/>
    </source>
</evidence>
<keyword evidence="9" id="KW-0675">Receptor</keyword>
<evidence type="ECO:0000256" key="4">
    <source>
        <dbReference type="ARBA" id="ARBA00022692"/>
    </source>
</evidence>
<keyword evidence="3" id="KW-0433">Leucine-rich repeat</keyword>
<evidence type="ECO:0000256" key="9">
    <source>
        <dbReference type="ARBA" id="ARBA00023170"/>
    </source>
</evidence>
<keyword evidence="5 11" id="KW-0732">Signal</keyword>
<dbReference type="PANTHER" id="PTHR48063">
    <property type="entry name" value="LRR RECEPTOR-LIKE KINASE"/>
    <property type="match status" value="1"/>
</dbReference>
<evidence type="ECO:0000259" key="13">
    <source>
        <dbReference type="Pfam" id="PF23598"/>
    </source>
</evidence>
<organism evidence="14 15">
    <name type="scientific">Sphenostylis stenocarpa</name>
    <dbReference type="NCBI Taxonomy" id="92480"/>
    <lineage>
        <taxon>Eukaryota</taxon>
        <taxon>Viridiplantae</taxon>
        <taxon>Streptophyta</taxon>
        <taxon>Embryophyta</taxon>
        <taxon>Tracheophyta</taxon>
        <taxon>Spermatophyta</taxon>
        <taxon>Magnoliopsida</taxon>
        <taxon>eudicotyledons</taxon>
        <taxon>Gunneridae</taxon>
        <taxon>Pentapetalae</taxon>
        <taxon>rosids</taxon>
        <taxon>fabids</taxon>
        <taxon>Fabales</taxon>
        <taxon>Fabaceae</taxon>
        <taxon>Papilionoideae</taxon>
        <taxon>50 kb inversion clade</taxon>
        <taxon>NPAAA clade</taxon>
        <taxon>indigoferoid/millettioid clade</taxon>
        <taxon>Phaseoleae</taxon>
        <taxon>Sphenostylis</taxon>
    </lineage>
</organism>
<dbReference type="FunFam" id="3.80.10.10:FF:000275">
    <property type="entry name" value="Leucine-rich repeat receptor-like protein kinase"/>
    <property type="match status" value="1"/>
</dbReference>
<evidence type="ECO:0000256" key="11">
    <source>
        <dbReference type="SAM" id="SignalP"/>
    </source>
</evidence>
<evidence type="ECO:0000256" key="7">
    <source>
        <dbReference type="ARBA" id="ARBA00022989"/>
    </source>
</evidence>
<dbReference type="Pfam" id="PF23598">
    <property type="entry name" value="LRR_14"/>
    <property type="match status" value="1"/>
</dbReference>
<name>A0AA86VH98_9FABA</name>
<dbReference type="InterPro" id="IPR046956">
    <property type="entry name" value="RLP23-like"/>
</dbReference>
<evidence type="ECO:0000256" key="8">
    <source>
        <dbReference type="ARBA" id="ARBA00023136"/>
    </source>
</evidence>
<keyword evidence="15" id="KW-1185">Reference proteome</keyword>
<dbReference type="Proteomes" id="UP001189624">
    <property type="component" value="Chromosome 4"/>
</dbReference>
<evidence type="ECO:0000256" key="2">
    <source>
        <dbReference type="ARBA" id="ARBA00009592"/>
    </source>
</evidence>
<keyword evidence="4" id="KW-0812">Transmembrane</keyword>
<reference evidence="14" key="1">
    <citation type="submission" date="2023-10" db="EMBL/GenBank/DDBJ databases">
        <authorList>
            <person name="Domelevo Entfellner J.-B."/>
        </authorList>
    </citation>
    <scope>NUCLEOTIDE SEQUENCE</scope>
</reference>